<keyword evidence="4" id="KW-0813">Transport</keyword>
<comment type="similarity">
    <text evidence="2 16">Belongs to the sodium:solute symporter (SSF) (TC 2.A.21) family.</text>
</comment>
<feature type="transmembrane region" description="Helical" evidence="17">
    <location>
        <begin position="31"/>
        <end position="50"/>
    </location>
</feature>
<organism evidence="19 20">
    <name type="scientific">Denitratimonas tolerans</name>
    <dbReference type="NCBI Taxonomy" id="1338420"/>
    <lineage>
        <taxon>Bacteria</taxon>
        <taxon>Pseudomonadati</taxon>
        <taxon>Pseudomonadota</taxon>
        <taxon>Gammaproteobacteria</taxon>
        <taxon>Lysobacterales</taxon>
        <taxon>Lysobacteraceae</taxon>
        <taxon>Denitratimonas</taxon>
    </lineage>
</organism>
<evidence type="ECO:0000256" key="7">
    <source>
        <dbReference type="ARBA" id="ARBA00022692"/>
    </source>
</evidence>
<evidence type="ECO:0000256" key="13">
    <source>
        <dbReference type="ARBA" id="ARBA00023201"/>
    </source>
</evidence>
<keyword evidence="18" id="KW-0732">Signal</keyword>
<name>A0AAW9R3Z9_9GAMM</name>
<evidence type="ECO:0000256" key="1">
    <source>
        <dbReference type="ARBA" id="ARBA00004429"/>
    </source>
</evidence>
<feature type="transmembrane region" description="Helical" evidence="17">
    <location>
        <begin position="205"/>
        <end position="226"/>
    </location>
</feature>
<feature type="transmembrane region" description="Helical" evidence="17">
    <location>
        <begin position="144"/>
        <end position="163"/>
    </location>
</feature>
<keyword evidence="20" id="KW-1185">Reference proteome</keyword>
<dbReference type="Pfam" id="PF00474">
    <property type="entry name" value="SSF"/>
    <property type="match status" value="1"/>
</dbReference>
<gene>
    <name evidence="19" type="primary">actP</name>
    <name evidence="19" type="ORF">WB794_05580</name>
</gene>
<evidence type="ECO:0000256" key="17">
    <source>
        <dbReference type="SAM" id="Phobius"/>
    </source>
</evidence>
<feature type="signal peptide" evidence="18">
    <location>
        <begin position="1"/>
        <end position="21"/>
    </location>
</feature>
<feature type="transmembrane region" description="Helical" evidence="17">
    <location>
        <begin position="435"/>
        <end position="455"/>
    </location>
</feature>
<dbReference type="InterPro" id="IPR018212">
    <property type="entry name" value="Na/solute_symporter_CS"/>
</dbReference>
<evidence type="ECO:0000313" key="19">
    <source>
        <dbReference type="EMBL" id="MEJ1249142.1"/>
    </source>
</evidence>
<feature type="transmembrane region" description="Helical" evidence="17">
    <location>
        <begin position="100"/>
        <end position="118"/>
    </location>
</feature>
<evidence type="ECO:0000256" key="2">
    <source>
        <dbReference type="ARBA" id="ARBA00006434"/>
    </source>
</evidence>
<keyword evidence="5" id="KW-1003">Cell membrane</keyword>
<evidence type="ECO:0000256" key="12">
    <source>
        <dbReference type="ARBA" id="ARBA00023136"/>
    </source>
</evidence>
<sequence>MKTRHYLAAALLALLPLPALAQAPGAANTSAIVMFVVFILATFGITGWAAKRTRTASDFYTAGGGISGFQNGLAIAGDYLSAASFLGIAGMVYVQGYYGIIYAIGFLFGWPVVMFLIAERLRNLGRYNFADVTAYRLDQVKMRVLAASASLLVIALYLIAQVVGAGKLIVLLFGIDYKIAVVLVGAMMMIYVGFGGMTATTWVQIIKAVLMMIGATIMVLLVLYMFRFNPDAILAEAVKVHPAGETILASTQAISANPINALSLALGLALGTAGLPHILMRFFTVPNANEARKSVVWASVFIGYFYLLVFVIGFGAVALLVRHPEFFNVGADGSFNIIKDLIGGQNMVAVHLANAVGGSLLLGFMAAVAFATIVAVVAGLALAGAHAIAHDLYANVIARGRDSEKQQLVISRVATVGLGILAILLGIVFEHQNVAFMVGLAFAVAASANFPVLLLSVSWRGCTTRGAVIGGATGLLAATAWVVLSSTVWVDVFHFAAPITPFPNPAIISVPLAFIAIWFFSVTDRSAAAQREKDAFDALEVRSQTGIGISAASDH</sequence>
<dbReference type="FunFam" id="1.20.1730.10:FF:000001">
    <property type="entry name" value="Cation/acetate symporter ActP"/>
    <property type="match status" value="1"/>
</dbReference>
<evidence type="ECO:0000256" key="9">
    <source>
        <dbReference type="ARBA" id="ARBA00022989"/>
    </source>
</evidence>
<dbReference type="AlphaFoldDB" id="A0AAW9R3Z9"/>
<dbReference type="GO" id="GO:0005886">
    <property type="term" value="C:plasma membrane"/>
    <property type="evidence" value="ECO:0007669"/>
    <property type="project" value="UniProtKB-SubCell"/>
</dbReference>
<evidence type="ECO:0000256" key="4">
    <source>
        <dbReference type="ARBA" id="ARBA00022448"/>
    </source>
</evidence>
<keyword evidence="10" id="KW-0915">Sodium</keyword>
<evidence type="ECO:0000256" key="11">
    <source>
        <dbReference type="ARBA" id="ARBA00023065"/>
    </source>
</evidence>
<evidence type="ECO:0000256" key="3">
    <source>
        <dbReference type="ARBA" id="ARBA00018047"/>
    </source>
</evidence>
<evidence type="ECO:0000256" key="16">
    <source>
        <dbReference type="RuleBase" id="RU362091"/>
    </source>
</evidence>
<keyword evidence="9 17" id="KW-1133">Transmembrane helix</keyword>
<dbReference type="InterPro" id="IPR038377">
    <property type="entry name" value="Na/Glc_symporter_sf"/>
</dbReference>
<dbReference type="NCBIfam" id="NF006903">
    <property type="entry name" value="PRK09395.1"/>
    <property type="match status" value="1"/>
</dbReference>
<feature type="transmembrane region" description="Helical" evidence="17">
    <location>
        <begin position="71"/>
        <end position="94"/>
    </location>
</feature>
<comment type="subcellular location">
    <subcellularLocation>
        <location evidence="1">Cell inner membrane</location>
        <topology evidence="1">Multi-pass membrane protein</topology>
    </subcellularLocation>
</comment>
<feature type="transmembrane region" description="Helical" evidence="17">
    <location>
        <begin position="261"/>
        <end position="283"/>
    </location>
</feature>
<dbReference type="GO" id="GO:0006814">
    <property type="term" value="P:sodium ion transport"/>
    <property type="evidence" value="ECO:0007669"/>
    <property type="project" value="UniProtKB-KW"/>
</dbReference>
<accession>A0AAW9R3Z9</accession>
<dbReference type="EMBL" id="JBBDHC010000006">
    <property type="protein sequence ID" value="MEJ1249142.1"/>
    <property type="molecule type" value="Genomic_DNA"/>
</dbReference>
<dbReference type="InterPro" id="IPR050277">
    <property type="entry name" value="Sodium:Solute_Symporter"/>
</dbReference>
<proteinExistence type="inferred from homology"/>
<feature type="transmembrane region" description="Helical" evidence="17">
    <location>
        <begin position="360"/>
        <end position="388"/>
    </location>
</feature>
<dbReference type="PANTHER" id="PTHR48086">
    <property type="entry name" value="SODIUM/PROLINE SYMPORTER-RELATED"/>
    <property type="match status" value="1"/>
</dbReference>
<feature type="chain" id="PRO_5043667729" description="Cation/acetate symporter ActP" evidence="18">
    <location>
        <begin position="22"/>
        <end position="555"/>
    </location>
</feature>
<dbReference type="PROSITE" id="PS50283">
    <property type="entry name" value="NA_SOLUT_SYMP_3"/>
    <property type="match status" value="1"/>
</dbReference>
<feature type="transmembrane region" description="Helical" evidence="17">
    <location>
        <begin position="295"/>
        <end position="321"/>
    </location>
</feature>
<dbReference type="GO" id="GO:0015123">
    <property type="term" value="F:acetate transmembrane transporter activity"/>
    <property type="evidence" value="ECO:0007669"/>
    <property type="project" value="TreeGrafter"/>
</dbReference>
<dbReference type="CDD" id="cd11480">
    <property type="entry name" value="SLC5sbd_u4"/>
    <property type="match status" value="1"/>
</dbReference>
<evidence type="ECO:0000313" key="20">
    <source>
        <dbReference type="Proteomes" id="UP001364472"/>
    </source>
</evidence>
<keyword evidence="7 17" id="KW-0812">Transmembrane</keyword>
<dbReference type="GO" id="GO:0006847">
    <property type="term" value="P:plasma membrane acetate transport"/>
    <property type="evidence" value="ECO:0007669"/>
    <property type="project" value="TreeGrafter"/>
</dbReference>
<feature type="transmembrane region" description="Helical" evidence="17">
    <location>
        <begin position="409"/>
        <end position="429"/>
    </location>
</feature>
<comment type="caution">
    <text evidence="19">The sequence shown here is derived from an EMBL/GenBank/DDBJ whole genome shotgun (WGS) entry which is preliminary data.</text>
</comment>
<keyword evidence="11" id="KW-0406">Ion transport</keyword>
<dbReference type="Proteomes" id="UP001364472">
    <property type="component" value="Unassembled WGS sequence"/>
</dbReference>
<keyword evidence="13" id="KW-0739">Sodium transport</keyword>
<feature type="transmembrane region" description="Helical" evidence="17">
    <location>
        <begin position="169"/>
        <end position="193"/>
    </location>
</feature>
<dbReference type="PANTHER" id="PTHR48086:SF6">
    <property type="entry name" value="CATION_ACETATE SYMPORTER ACTP"/>
    <property type="match status" value="1"/>
</dbReference>
<keyword evidence="8" id="KW-0769">Symport</keyword>
<dbReference type="RefSeq" id="WP_337334858.1">
    <property type="nucleotide sequence ID" value="NZ_JBBDHC010000006.1"/>
</dbReference>
<dbReference type="PROSITE" id="PS00456">
    <property type="entry name" value="NA_SOLUT_SYMP_1"/>
    <property type="match status" value="1"/>
</dbReference>
<evidence type="ECO:0000256" key="15">
    <source>
        <dbReference type="ARBA" id="ARBA00032392"/>
    </source>
</evidence>
<evidence type="ECO:0000256" key="6">
    <source>
        <dbReference type="ARBA" id="ARBA00022519"/>
    </source>
</evidence>
<evidence type="ECO:0000256" key="18">
    <source>
        <dbReference type="SAM" id="SignalP"/>
    </source>
</evidence>
<protein>
    <recommendedName>
        <fullName evidence="3">Cation/acetate symporter ActP</fullName>
    </recommendedName>
    <alternativeName>
        <fullName evidence="15">Acetate permease</fullName>
    </alternativeName>
    <alternativeName>
        <fullName evidence="14">Acetate transporter ActP</fullName>
    </alternativeName>
</protein>
<dbReference type="NCBIfam" id="TIGR00813">
    <property type="entry name" value="sss"/>
    <property type="match status" value="1"/>
</dbReference>
<keyword evidence="12 17" id="KW-0472">Membrane</keyword>
<feature type="transmembrane region" description="Helical" evidence="17">
    <location>
        <begin position="467"/>
        <end position="490"/>
    </location>
</feature>
<dbReference type="GO" id="GO:0015293">
    <property type="term" value="F:symporter activity"/>
    <property type="evidence" value="ECO:0007669"/>
    <property type="project" value="UniProtKB-KW"/>
</dbReference>
<keyword evidence="6" id="KW-0997">Cell inner membrane</keyword>
<evidence type="ECO:0000256" key="5">
    <source>
        <dbReference type="ARBA" id="ARBA00022475"/>
    </source>
</evidence>
<evidence type="ECO:0000256" key="10">
    <source>
        <dbReference type="ARBA" id="ARBA00023053"/>
    </source>
</evidence>
<evidence type="ECO:0000256" key="14">
    <source>
        <dbReference type="ARBA" id="ARBA00031561"/>
    </source>
</evidence>
<dbReference type="Gene3D" id="1.20.1730.10">
    <property type="entry name" value="Sodium/glucose cotransporter"/>
    <property type="match status" value="1"/>
</dbReference>
<evidence type="ECO:0000256" key="8">
    <source>
        <dbReference type="ARBA" id="ARBA00022847"/>
    </source>
</evidence>
<feature type="transmembrane region" description="Helical" evidence="17">
    <location>
        <begin position="502"/>
        <end position="523"/>
    </location>
</feature>
<reference evidence="19 20" key="1">
    <citation type="journal article" date="2016" name="Antonie Van Leeuwenhoek">
        <title>Denitratimonas tolerans gen. nov., sp. nov., a denitrifying bacterium isolated from a bioreactor for tannery wastewater treatment.</title>
        <authorList>
            <person name="Han S.I."/>
            <person name="Kim J.O."/>
            <person name="Lee Y.R."/>
            <person name="Ekpeghere K.I."/>
            <person name="Koh S.C."/>
            <person name="Whang K.S."/>
        </authorList>
    </citation>
    <scope>NUCLEOTIDE SEQUENCE [LARGE SCALE GENOMIC DNA]</scope>
    <source>
        <strain evidence="19 20">KACC 17565</strain>
    </source>
</reference>
<dbReference type="InterPro" id="IPR001734">
    <property type="entry name" value="Na/solute_symporter"/>
</dbReference>